<comment type="caution">
    <text evidence="3">The sequence shown here is derived from an EMBL/GenBank/DDBJ whole genome shotgun (WGS) entry which is preliminary data.</text>
</comment>
<name>A0A923DY31_9SPHI</name>
<dbReference type="InterPro" id="IPR018891">
    <property type="entry name" value="AIPR_C"/>
</dbReference>
<accession>A0A923DY31</accession>
<feature type="domain" description="DUF4357" evidence="2">
    <location>
        <begin position="646"/>
        <end position="697"/>
    </location>
</feature>
<proteinExistence type="predicted"/>
<dbReference type="Pfam" id="PF14267">
    <property type="entry name" value="DUF4357"/>
    <property type="match status" value="1"/>
</dbReference>
<evidence type="ECO:0000313" key="3">
    <source>
        <dbReference type="EMBL" id="MBB2145166.1"/>
    </source>
</evidence>
<gene>
    <name evidence="3" type="ORF">GM921_06710</name>
</gene>
<dbReference type="RefSeq" id="WP_182921825.1">
    <property type="nucleotide sequence ID" value="NZ_WNXD01000001.1"/>
</dbReference>
<evidence type="ECO:0000259" key="2">
    <source>
        <dbReference type="Pfam" id="PF14267"/>
    </source>
</evidence>
<dbReference type="Proteomes" id="UP000601055">
    <property type="component" value="Unassembled WGS sequence"/>
</dbReference>
<dbReference type="Pfam" id="PF10592">
    <property type="entry name" value="AIPR"/>
    <property type="match status" value="1"/>
</dbReference>
<keyword evidence="4" id="KW-1185">Reference proteome</keyword>
<evidence type="ECO:0000313" key="4">
    <source>
        <dbReference type="Proteomes" id="UP000601055"/>
    </source>
</evidence>
<organism evidence="3 4">
    <name type="scientific">Pedobacter planticolens</name>
    <dbReference type="NCBI Taxonomy" id="2679964"/>
    <lineage>
        <taxon>Bacteria</taxon>
        <taxon>Pseudomonadati</taxon>
        <taxon>Bacteroidota</taxon>
        <taxon>Sphingobacteriia</taxon>
        <taxon>Sphingobacteriales</taxon>
        <taxon>Sphingobacteriaceae</taxon>
        <taxon>Pedobacter</taxon>
    </lineage>
</organism>
<dbReference type="EMBL" id="WNXD01000001">
    <property type="protein sequence ID" value="MBB2145166.1"/>
    <property type="molecule type" value="Genomic_DNA"/>
</dbReference>
<sequence>MRKYTRQDYSLIKTSVEKIKEDINASASNEAFYFLVLGNLFNLQLDEIQNCITDTHYLSQNNGPKGNDRGIDAIYIEETGKDPIIHLFNFKYSGTFEKTLSNFPSSEIDKILSFLSHLFEGIEDDVFKASINQFLYEKVKEIWELFNVKHPAFVIHLVSNGSLPLEKNEQHRFQKQLDAYSNIELRNFLAQDIVLKLTGKHRKIVDAKIQVSKKELFEQSGGDTRALIVNLSVVDCIRIVLNREDLRLETNLDDISKLTNSEICEDAFDDNVRVYLKQRPRINQNIKRTVLSDDSSKFFYYNNGITITCNEFMYNLNPQFPLIELKDIQVVNGSQTIHALYDALKEDYNKLENASVLCRIYEIKNKELSGKIAQFTNSQNPVNNRDIKSIDYVQLKLEQEFKLRGYFYERKKNQYADEAKNVRLDSEKVGQVLMSFYNNSPYEAKNSKASIFAEEYDNVFTEDIDTDKVLLAYKLFEFIEANKNEKRPELFINEVIYEEKSYIIYASLYILYFIKEIAKQNNIDIEYKNLDLLLGLYPKAIEVIEKVNKVGKARAKTENRSFAFNTFYKSPLPITIFKTLNQEVDLENVDSVETNFFNQYKLENKIKGLTAFGIPTINGFKVLAKSDMSIESSQSLTGSQTRLRGVLVEKNIVTLGNGKYTFIKDYVFSSSSLAANVINGYSSNGRITWKDSDGNTLKNFKNKT</sequence>
<reference evidence="3" key="1">
    <citation type="submission" date="2019-11" db="EMBL/GenBank/DDBJ databases">
        <title>Description of Pedobacter sp. LMG 31464T.</title>
        <authorList>
            <person name="Carlier A."/>
            <person name="Qi S."/>
            <person name="Vandamme P."/>
        </authorList>
    </citation>
    <scope>NUCLEOTIDE SEQUENCE</scope>
    <source>
        <strain evidence="3">LMG 31464</strain>
    </source>
</reference>
<protein>
    <submittedName>
        <fullName evidence="3">DUF4357 domain-containing protein</fullName>
    </submittedName>
</protein>
<dbReference type="AlphaFoldDB" id="A0A923DY31"/>
<evidence type="ECO:0000259" key="1">
    <source>
        <dbReference type="Pfam" id="PF10592"/>
    </source>
</evidence>
<dbReference type="InterPro" id="IPR025579">
    <property type="entry name" value="DUF4357"/>
</dbReference>
<feature type="domain" description="Abortive phage infection protein C-terminal" evidence="1">
    <location>
        <begin position="268"/>
        <end position="522"/>
    </location>
</feature>